<dbReference type="PROSITE" id="PS50835">
    <property type="entry name" value="IG_LIKE"/>
    <property type="match status" value="2"/>
</dbReference>
<dbReference type="InterPro" id="IPR007110">
    <property type="entry name" value="Ig-like_dom"/>
</dbReference>
<comment type="caution">
    <text evidence="10">The sequence shown here is derived from an EMBL/GenBank/DDBJ whole genome shotgun (WGS) entry which is preliminary data.</text>
</comment>
<keyword evidence="10" id="KW-0418">Kinase</keyword>
<feature type="domain" description="Ig-like" evidence="9">
    <location>
        <begin position="175"/>
        <end position="236"/>
    </location>
</feature>
<keyword evidence="4 8" id="KW-0472">Membrane</keyword>
<dbReference type="Gene3D" id="3.30.200.20">
    <property type="entry name" value="Phosphorylase Kinase, domain 1"/>
    <property type="match status" value="1"/>
</dbReference>
<evidence type="ECO:0000256" key="2">
    <source>
        <dbReference type="ARBA" id="ARBA00022692"/>
    </source>
</evidence>
<keyword evidence="10" id="KW-0808">Transferase</keyword>
<evidence type="ECO:0000313" key="11">
    <source>
        <dbReference type="Proteomes" id="UP000225706"/>
    </source>
</evidence>
<dbReference type="PANTHER" id="PTHR11640">
    <property type="entry name" value="NEPHRIN"/>
    <property type="match status" value="1"/>
</dbReference>
<organism evidence="10 11">
    <name type="scientific">Stylophora pistillata</name>
    <name type="common">Smooth cauliflower coral</name>
    <dbReference type="NCBI Taxonomy" id="50429"/>
    <lineage>
        <taxon>Eukaryota</taxon>
        <taxon>Metazoa</taxon>
        <taxon>Cnidaria</taxon>
        <taxon>Anthozoa</taxon>
        <taxon>Hexacorallia</taxon>
        <taxon>Scleractinia</taxon>
        <taxon>Astrocoeniina</taxon>
        <taxon>Pocilloporidae</taxon>
        <taxon>Stylophora</taxon>
    </lineage>
</organism>
<name>A0A2B4RFR7_STYPI</name>
<keyword evidence="10" id="KW-0675">Receptor</keyword>
<dbReference type="Pfam" id="PF07714">
    <property type="entry name" value="PK_Tyr_Ser-Thr"/>
    <property type="match status" value="1"/>
</dbReference>
<dbReference type="InterPro" id="IPR020635">
    <property type="entry name" value="Tyr_kinase_cat_dom"/>
</dbReference>
<dbReference type="Proteomes" id="UP000225706">
    <property type="component" value="Unassembled WGS sequence"/>
</dbReference>
<keyword evidence="5" id="KW-1015">Disulfide bond</keyword>
<dbReference type="GO" id="GO:0050839">
    <property type="term" value="F:cell adhesion molecule binding"/>
    <property type="evidence" value="ECO:0007669"/>
    <property type="project" value="TreeGrafter"/>
</dbReference>
<reference evidence="11" key="1">
    <citation type="journal article" date="2017" name="bioRxiv">
        <title>Comparative analysis of the genomes of Stylophora pistillata and Acropora digitifera provides evidence for extensive differences between species of corals.</title>
        <authorList>
            <person name="Voolstra C.R."/>
            <person name="Li Y."/>
            <person name="Liew Y.J."/>
            <person name="Baumgarten S."/>
            <person name="Zoccola D."/>
            <person name="Flot J.-F."/>
            <person name="Tambutte S."/>
            <person name="Allemand D."/>
            <person name="Aranda M."/>
        </authorList>
    </citation>
    <scope>NUCLEOTIDE SEQUENCE [LARGE SCALE GENOMIC DNA]</scope>
</reference>
<keyword evidence="7" id="KW-0393">Immunoglobulin domain</keyword>
<evidence type="ECO:0000256" key="4">
    <source>
        <dbReference type="ARBA" id="ARBA00023136"/>
    </source>
</evidence>
<evidence type="ECO:0000256" key="6">
    <source>
        <dbReference type="ARBA" id="ARBA00023180"/>
    </source>
</evidence>
<feature type="domain" description="Ig-like" evidence="9">
    <location>
        <begin position="432"/>
        <end position="531"/>
    </location>
</feature>
<evidence type="ECO:0000256" key="3">
    <source>
        <dbReference type="ARBA" id="ARBA00022989"/>
    </source>
</evidence>
<dbReference type="InterPro" id="IPR051275">
    <property type="entry name" value="Cell_adhesion_signaling"/>
</dbReference>
<dbReference type="SMART" id="SM00219">
    <property type="entry name" value="TyrKc"/>
    <property type="match status" value="1"/>
</dbReference>
<dbReference type="GO" id="GO:0005886">
    <property type="term" value="C:plasma membrane"/>
    <property type="evidence" value="ECO:0007669"/>
    <property type="project" value="TreeGrafter"/>
</dbReference>
<feature type="transmembrane region" description="Helical" evidence="8">
    <location>
        <begin position="635"/>
        <end position="656"/>
    </location>
</feature>
<dbReference type="SMART" id="SM00409">
    <property type="entry name" value="IG"/>
    <property type="match status" value="3"/>
</dbReference>
<dbReference type="PANTHER" id="PTHR11640:SF164">
    <property type="entry name" value="MAM DOMAIN-CONTAINING GLYCOSYLPHOSPHATIDYLINOSITOL ANCHOR PROTEIN 1"/>
    <property type="match status" value="1"/>
</dbReference>
<evidence type="ECO:0000313" key="10">
    <source>
        <dbReference type="EMBL" id="PFX16016.1"/>
    </source>
</evidence>
<dbReference type="InterPro" id="IPR013783">
    <property type="entry name" value="Ig-like_fold"/>
</dbReference>
<proteinExistence type="predicted"/>
<keyword evidence="11" id="KW-1185">Reference proteome</keyword>
<dbReference type="Gene3D" id="1.10.10.60">
    <property type="entry name" value="Homeodomain-like"/>
    <property type="match status" value="1"/>
</dbReference>
<dbReference type="InterPro" id="IPR003599">
    <property type="entry name" value="Ig_sub"/>
</dbReference>
<evidence type="ECO:0000256" key="1">
    <source>
        <dbReference type="ARBA" id="ARBA00004479"/>
    </source>
</evidence>
<keyword evidence="2 8" id="KW-0812">Transmembrane</keyword>
<keyword evidence="3 8" id="KW-1133">Transmembrane helix</keyword>
<dbReference type="GO" id="GO:0005911">
    <property type="term" value="C:cell-cell junction"/>
    <property type="evidence" value="ECO:0007669"/>
    <property type="project" value="TreeGrafter"/>
</dbReference>
<evidence type="ECO:0000256" key="5">
    <source>
        <dbReference type="ARBA" id="ARBA00023157"/>
    </source>
</evidence>
<dbReference type="GO" id="GO:0004713">
    <property type="term" value="F:protein tyrosine kinase activity"/>
    <property type="evidence" value="ECO:0007669"/>
    <property type="project" value="InterPro"/>
</dbReference>
<dbReference type="GO" id="GO:0098609">
    <property type="term" value="P:cell-cell adhesion"/>
    <property type="evidence" value="ECO:0007669"/>
    <property type="project" value="TreeGrafter"/>
</dbReference>
<dbReference type="InterPro" id="IPR036179">
    <property type="entry name" value="Ig-like_dom_sf"/>
</dbReference>
<sequence length="716" mass="79854">MSAILEVPIGRLSENYKCQPICVKPEITQFKTSAVHYTAYQNGVTSLNCAADANPPVTSYQLFENGIAILDKSTSGMWNRNMSAKRVFIYKCVANNTYGTGSSGTIPVHVYGMFVWYQITLCQMNVMMYNLDKVAPCIEQKCDESALCAQQNDVAKEIKYAKEFRSHSAVFVNRCQEDINSASGDCPLEVFWIKPDGQRTTTNVLTITNITRGEAGEYRCEATNNCKNVSRTAKVDVQCSESTEVYLTATIEESCSRRAEVAAKSPEMACQIAFRFGCSSANTVNTRCGSVVLDFMMRFNQRVTVSHLLTLLSDTARQVKFGVLKVDPDSMKQIFIPTDGLESTGKANTAESEKRDLMKELETMKQLKPHPYVIRLLGCVTESGGSPYPRVDGRKMANLLQEGYRMLKPKHVVEKLYQIMMKCWKNDPDVRPTFADLKNQLKDMETQHKDGYITDAAKIKYTSGNQTLNESDTFHPKCVAEGNPTPNITWTRVSDNEAVSAPLLVIGKKEEDGYRCTASKGVGSPDSRILCVYVQNYHPVKTIMTTNLTNNTVVDGYITDAAKIKYTSGNQTLNESDTFHPKCVAEGNPTPNITWTRVSDNEAVSAPLLVIGKKEEDGYRGNPLPNSYEFASSTWFGRSGIIGFVVYFWRFFVTMTDKDTSRARKRTYNKISDVQKSKLQEYYDGGMKTCSSDNTGKIGVAAEETGLTIDQVKVKQ</sequence>
<dbReference type="EMBL" id="LSMT01000585">
    <property type="protein sequence ID" value="PFX16016.1"/>
    <property type="molecule type" value="Genomic_DNA"/>
</dbReference>
<dbReference type="OrthoDB" id="206748at2759"/>
<evidence type="ECO:0000256" key="8">
    <source>
        <dbReference type="SAM" id="Phobius"/>
    </source>
</evidence>
<dbReference type="AlphaFoldDB" id="A0A2B4RFR7"/>
<gene>
    <name evidence="10" type="primary">RET</name>
    <name evidence="10" type="ORF">AWC38_SpisGene19738</name>
</gene>
<dbReference type="SUPFAM" id="SSF48726">
    <property type="entry name" value="Immunoglobulin"/>
    <property type="match status" value="3"/>
</dbReference>
<dbReference type="InterPro" id="IPR011009">
    <property type="entry name" value="Kinase-like_dom_sf"/>
</dbReference>
<evidence type="ECO:0000256" key="7">
    <source>
        <dbReference type="ARBA" id="ARBA00023319"/>
    </source>
</evidence>
<evidence type="ECO:0000259" key="9">
    <source>
        <dbReference type="PROSITE" id="PS50835"/>
    </source>
</evidence>
<dbReference type="SUPFAM" id="SSF56112">
    <property type="entry name" value="Protein kinase-like (PK-like)"/>
    <property type="match status" value="1"/>
</dbReference>
<comment type="subcellular location">
    <subcellularLocation>
        <location evidence="1">Membrane</location>
        <topology evidence="1">Single-pass type I membrane protein</topology>
    </subcellularLocation>
</comment>
<dbReference type="Gene3D" id="1.10.510.10">
    <property type="entry name" value="Transferase(Phosphotransferase) domain 1"/>
    <property type="match status" value="1"/>
</dbReference>
<dbReference type="InterPro" id="IPR001245">
    <property type="entry name" value="Ser-Thr/Tyr_kinase_cat_dom"/>
</dbReference>
<dbReference type="Gene3D" id="2.60.40.10">
    <property type="entry name" value="Immunoglobulins"/>
    <property type="match status" value="3"/>
</dbReference>
<protein>
    <submittedName>
        <fullName evidence="10">Proto-oncogene tyrosine-protein kinase receptor Ret</fullName>
    </submittedName>
</protein>
<accession>A0A2B4RFR7</accession>
<keyword evidence="6" id="KW-0325">Glycoprotein</keyword>